<evidence type="ECO:0000256" key="10">
    <source>
        <dbReference type="RuleBase" id="RU366040"/>
    </source>
</evidence>
<name>A0A9P6U492_9FUNG</name>
<keyword evidence="6" id="KW-0812">Transmembrane</keyword>
<keyword evidence="14" id="KW-1185">Reference proteome</keyword>
<keyword evidence="5 10" id="KW-0808">Transferase</keyword>
<keyword evidence="8" id="KW-0472">Membrane</keyword>
<evidence type="ECO:0000256" key="6">
    <source>
        <dbReference type="ARBA" id="ARBA00022692"/>
    </source>
</evidence>
<evidence type="ECO:0000256" key="1">
    <source>
        <dbReference type="ARBA" id="ARBA00004651"/>
    </source>
</evidence>
<comment type="similarity">
    <text evidence="10">Belongs to the chitin synthase family.</text>
</comment>
<keyword evidence="3 10" id="KW-1003">Cell membrane</keyword>
<evidence type="ECO:0000256" key="4">
    <source>
        <dbReference type="ARBA" id="ARBA00022676"/>
    </source>
</evidence>
<evidence type="ECO:0000256" key="8">
    <source>
        <dbReference type="ARBA" id="ARBA00023136"/>
    </source>
</evidence>
<evidence type="ECO:0000313" key="14">
    <source>
        <dbReference type="Proteomes" id="UP000726737"/>
    </source>
</evidence>
<feature type="compositionally biased region" description="Low complexity" evidence="11">
    <location>
        <begin position="153"/>
        <end position="166"/>
    </location>
</feature>
<feature type="non-terminal residue" evidence="13">
    <location>
        <position position="1"/>
    </location>
</feature>
<feature type="region of interest" description="Disordered" evidence="11">
    <location>
        <begin position="1"/>
        <end position="32"/>
    </location>
</feature>
<dbReference type="Pfam" id="PF08407">
    <property type="entry name" value="Chitin_synth_1N"/>
    <property type="match status" value="1"/>
</dbReference>
<evidence type="ECO:0000256" key="3">
    <source>
        <dbReference type="ARBA" id="ARBA00022475"/>
    </source>
</evidence>
<dbReference type="GO" id="GO:0006031">
    <property type="term" value="P:chitin biosynthetic process"/>
    <property type="evidence" value="ECO:0007669"/>
    <property type="project" value="UniProtKB-UniRule"/>
</dbReference>
<dbReference type="InterPro" id="IPR004835">
    <property type="entry name" value="Chitin_synth"/>
</dbReference>
<evidence type="ECO:0000256" key="7">
    <source>
        <dbReference type="ARBA" id="ARBA00022989"/>
    </source>
</evidence>
<feature type="region of interest" description="Disordered" evidence="11">
    <location>
        <begin position="78"/>
        <end position="197"/>
    </location>
</feature>
<dbReference type="OrthoDB" id="26569at2759"/>
<evidence type="ECO:0000256" key="2">
    <source>
        <dbReference type="ARBA" id="ARBA00012543"/>
    </source>
</evidence>
<comment type="subcellular location">
    <subcellularLocation>
        <location evidence="1 10">Cell membrane</location>
        <topology evidence="1 10">Multi-pass membrane protein</topology>
    </subcellularLocation>
</comment>
<dbReference type="EC" id="2.4.1.16" evidence="2 10"/>
<dbReference type="GO" id="GO:0004100">
    <property type="term" value="F:chitin synthase activity"/>
    <property type="evidence" value="ECO:0007669"/>
    <property type="project" value="UniProtKB-UniRule"/>
</dbReference>
<evidence type="ECO:0000256" key="5">
    <source>
        <dbReference type="ARBA" id="ARBA00022679"/>
    </source>
</evidence>
<feature type="compositionally biased region" description="Low complexity" evidence="11">
    <location>
        <begin position="78"/>
        <end position="100"/>
    </location>
</feature>
<sequence length="385" mass="43435">MSHPHPHYNPSGYAERPRYPEQSGQYPQRRPSRAHPIQNVTIQYNPNANPFVENPLEPEYSQNAPLLFSSEYHNNNNRCNSSTSASNNNISNINNSQNNNDHIGYLPPPVHPSLSLIDPGLGQGSAPINTNRPPSSYNPYQQPVCMTSPNVPQQPQYQQRHQQENQFSNPPNPSLSRPHFDLPANPSLRPGGIGPRPNTVHPIVSSSGTRHYGPAPAAQRRRFRSIKKVKLTSGNLVLDCPVPSKLLRTLKYQEGEEFTHMRYTAATCDPNNFAMENYTLRPLIVDNQPRETELFIVITMYNEDEILFTRTMHGVMKNIRHLTARDRSRTWGAEAWKKVVVCIVSDGRAKINPRTLNVLATMGVYQDGVAKNIVNDKPVTAHIYE</sequence>
<dbReference type="Pfam" id="PF01644">
    <property type="entry name" value="Chitin_synth_1"/>
    <property type="match status" value="1"/>
</dbReference>
<reference evidence="13" key="1">
    <citation type="journal article" date="2020" name="Fungal Divers.">
        <title>Resolving the Mortierellaceae phylogeny through synthesis of multi-gene phylogenetics and phylogenomics.</title>
        <authorList>
            <person name="Vandepol N."/>
            <person name="Liber J."/>
            <person name="Desiro A."/>
            <person name="Na H."/>
            <person name="Kennedy M."/>
            <person name="Barry K."/>
            <person name="Grigoriev I.V."/>
            <person name="Miller A.N."/>
            <person name="O'Donnell K."/>
            <person name="Stajich J.E."/>
            <person name="Bonito G."/>
        </authorList>
    </citation>
    <scope>NUCLEOTIDE SEQUENCE</scope>
    <source>
        <strain evidence="13">KOD948</strain>
    </source>
</reference>
<comment type="catalytic activity">
    <reaction evidence="10">
        <text>[(1-&gt;4)-N-acetyl-beta-D-glucosaminyl](n) + UDP-N-acetyl-alpha-D-glucosamine = [(1-&gt;4)-N-acetyl-beta-D-glucosaminyl](n+1) + UDP + H(+)</text>
        <dbReference type="Rhea" id="RHEA:16637"/>
        <dbReference type="Rhea" id="RHEA-COMP:9593"/>
        <dbReference type="Rhea" id="RHEA-COMP:9595"/>
        <dbReference type="ChEBI" id="CHEBI:15378"/>
        <dbReference type="ChEBI" id="CHEBI:17029"/>
        <dbReference type="ChEBI" id="CHEBI:57705"/>
        <dbReference type="ChEBI" id="CHEBI:58223"/>
        <dbReference type="EC" id="2.4.1.16"/>
    </reaction>
</comment>
<keyword evidence="4 10" id="KW-0328">Glycosyltransferase</keyword>
<dbReference type="GO" id="GO:0030428">
    <property type="term" value="C:cell septum"/>
    <property type="evidence" value="ECO:0007669"/>
    <property type="project" value="TreeGrafter"/>
</dbReference>
<evidence type="ECO:0000256" key="11">
    <source>
        <dbReference type="SAM" id="MobiDB-lite"/>
    </source>
</evidence>
<feature type="domain" description="Chitin synthase N-terminal" evidence="12">
    <location>
        <begin position="225"/>
        <end position="293"/>
    </location>
</feature>
<dbReference type="GO" id="GO:0005886">
    <property type="term" value="C:plasma membrane"/>
    <property type="evidence" value="ECO:0007669"/>
    <property type="project" value="UniProtKB-SubCell"/>
</dbReference>
<dbReference type="PANTHER" id="PTHR22914">
    <property type="entry name" value="CHITIN SYNTHASE"/>
    <property type="match status" value="1"/>
</dbReference>
<dbReference type="EMBL" id="JAAAJA010000169">
    <property type="protein sequence ID" value="KAG0259953.1"/>
    <property type="molecule type" value="Genomic_DNA"/>
</dbReference>
<evidence type="ECO:0000256" key="9">
    <source>
        <dbReference type="ARBA" id="ARBA00023316"/>
    </source>
</evidence>
<feature type="compositionally biased region" description="Polar residues" evidence="11">
    <location>
        <begin position="126"/>
        <end position="151"/>
    </location>
</feature>
<proteinExistence type="inferred from homology"/>
<accession>A0A9P6U492</accession>
<protein>
    <recommendedName>
        <fullName evidence="2 10">Chitin synthase</fullName>
        <ecNumber evidence="2 10">2.4.1.16</ecNumber>
    </recommendedName>
</protein>
<dbReference type="Proteomes" id="UP000726737">
    <property type="component" value="Unassembled WGS sequence"/>
</dbReference>
<dbReference type="AlphaFoldDB" id="A0A9P6U492"/>
<comment type="function">
    <text evidence="10">Polymerizes chitin, a structural polymer of the cell wall and septum, by transferring the sugar moiety of UDP-GlcNAc to the non-reducing end of the growing chitin polymer.</text>
</comment>
<dbReference type="GO" id="GO:0071555">
    <property type="term" value="P:cell wall organization"/>
    <property type="evidence" value="ECO:0007669"/>
    <property type="project" value="UniProtKB-KW"/>
</dbReference>
<evidence type="ECO:0000313" key="13">
    <source>
        <dbReference type="EMBL" id="KAG0259953.1"/>
    </source>
</evidence>
<keyword evidence="9 10" id="KW-0961">Cell wall biogenesis/degradation</keyword>
<comment type="caution">
    <text evidence="13">The sequence shown here is derived from an EMBL/GenBank/DDBJ whole genome shotgun (WGS) entry which is preliminary data.</text>
</comment>
<dbReference type="InterPro" id="IPR013616">
    <property type="entry name" value="Chitin_synth_N"/>
</dbReference>
<evidence type="ECO:0000259" key="12">
    <source>
        <dbReference type="Pfam" id="PF08407"/>
    </source>
</evidence>
<organism evidence="13 14">
    <name type="scientific">Mortierella polycephala</name>
    <dbReference type="NCBI Taxonomy" id="41804"/>
    <lineage>
        <taxon>Eukaryota</taxon>
        <taxon>Fungi</taxon>
        <taxon>Fungi incertae sedis</taxon>
        <taxon>Mucoromycota</taxon>
        <taxon>Mortierellomycotina</taxon>
        <taxon>Mortierellomycetes</taxon>
        <taxon>Mortierellales</taxon>
        <taxon>Mortierellaceae</taxon>
        <taxon>Mortierella</taxon>
    </lineage>
</organism>
<gene>
    <name evidence="13" type="primary">CHS1_2</name>
    <name evidence="13" type="ORF">BG011_002229</name>
</gene>
<keyword evidence="7" id="KW-1133">Transmembrane helix</keyword>
<dbReference type="PANTHER" id="PTHR22914:SF9">
    <property type="entry name" value="CHITIN SYNTHASE 1"/>
    <property type="match status" value="1"/>
</dbReference>